<keyword evidence="2" id="KW-0472">Membrane</keyword>
<keyword evidence="2" id="KW-0812">Transmembrane</keyword>
<proteinExistence type="predicted"/>
<keyword evidence="4" id="KW-1185">Reference proteome</keyword>
<accession>A0AAN9B7E8</accession>
<evidence type="ECO:0000313" key="3">
    <source>
        <dbReference type="EMBL" id="KAK7099279.1"/>
    </source>
</evidence>
<feature type="compositionally biased region" description="Polar residues" evidence="1">
    <location>
        <begin position="13"/>
        <end position="58"/>
    </location>
</feature>
<dbReference type="EMBL" id="JBAMIC010000012">
    <property type="protein sequence ID" value="KAK7099279.1"/>
    <property type="molecule type" value="Genomic_DNA"/>
</dbReference>
<evidence type="ECO:0000313" key="4">
    <source>
        <dbReference type="Proteomes" id="UP001374579"/>
    </source>
</evidence>
<gene>
    <name evidence="3" type="ORF">V1264_003440</name>
</gene>
<sequence>MSKSHSGGDAPPSHSSVTNAAVHQSWEQQQPSCNSPGPSQGFSGPTSQSHSQYTGAGPSTSHTALGSSHHHHHNGKSSSGEGSELRHYTYCAVQREPSPVRGGYLYSNSQGMVPTQTAPVFQTPFVFTVNGARRRRIAILVMVVCCFLVFLLTVIFVIIFVALRPAPEY</sequence>
<keyword evidence="2" id="KW-1133">Transmembrane helix</keyword>
<protein>
    <submittedName>
        <fullName evidence="3">Uncharacterized protein</fullName>
    </submittedName>
</protein>
<evidence type="ECO:0000256" key="1">
    <source>
        <dbReference type="SAM" id="MobiDB-lite"/>
    </source>
</evidence>
<dbReference type="AlphaFoldDB" id="A0AAN9B7E8"/>
<organism evidence="3 4">
    <name type="scientific">Littorina saxatilis</name>
    <dbReference type="NCBI Taxonomy" id="31220"/>
    <lineage>
        <taxon>Eukaryota</taxon>
        <taxon>Metazoa</taxon>
        <taxon>Spiralia</taxon>
        <taxon>Lophotrochozoa</taxon>
        <taxon>Mollusca</taxon>
        <taxon>Gastropoda</taxon>
        <taxon>Caenogastropoda</taxon>
        <taxon>Littorinimorpha</taxon>
        <taxon>Littorinoidea</taxon>
        <taxon>Littorinidae</taxon>
        <taxon>Littorina</taxon>
    </lineage>
</organism>
<feature type="transmembrane region" description="Helical" evidence="2">
    <location>
        <begin position="137"/>
        <end position="163"/>
    </location>
</feature>
<reference evidence="3 4" key="1">
    <citation type="submission" date="2024-02" db="EMBL/GenBank/DDBJ databases">
        <title>Chromosome-scale genome assembly of the rough periwinkle Littorina saxatilis.</title>
        <authorList>
            <person name="De Jode A."/>
            <person name="Faria R."/>
            <person name="Formenti G."/>
            <person name="Sims Y."/>
            <person name="Smith T.P."/>
            <person name="Tracey A."/>
            <person name="Wood J.M.D."/>
            <person name="Zagrodzka Z.B."/>
            <person name="Johannesson K."/>
            <person name="Butlin R.K."/>
            <person name="Leder E.H."/>
        </authorList>
    </citation>
    <scope>NUCLEOTIDE SEQUENCE [LARGE SCALE GENOMIC DNA]</scope>
    <source>
        <strain evidence="3">Snail1</strain>
        <tissue evidence="3">Muscle</tissue>
    </source>
</reference>
<name>A0AAN9B7E8_9CAEN</name>
<comment type="caution">
    <text evidence="3">The sequence shown here is derived from an EMBL/GenBank/DDBJ whole genome shotgun (WGS) entry which is preliminary data.</text>
</comment>
<evidence type="ECO:0000256" key="2">
    <source>
        <dbReference type="SAM" id="Phobius"/>
    </source>
</evidence>
<feature type="region of interest" description="Disordered" evidence="1">
    <location>
        <begin position="1"/>
        <end position="83"/>
    </location>
</feature>
<dbReference type="Proteomes" id="UP001374579">
    <property type="component" value="Unassembled WGS sequence"/>
</dbReference>